<comment type="pathway">
    <text evidence="3 18">Phospholipid metabolism; CDP-diacylglycerol biosynthesis; CDP-diacylglycerol from sn-glycerol 3-phosphate: step 3/3.</text>
</comment>
<dbReference type="PROSITE" id="PS01315">
    <property type="entry name" value="CDS"/>
    <property type="match status" value="1"/>
</dbReference>
<comment type="subcellular location">
    <subcellularLocation>
        <location evidence="2">Cell membrane</location>
        <topology evidence="2">Multi-pass membrane protein</topology>
    </subcellularLocation>
</comment>
<evidence type="ECO:0000256" key="6">
    <source>
        <dbReference type="ARBA" id="ARBA00012487"/>
    </source>
</evidence>
<protein>
    <recommendedName>
        <fullName evidence="7 18">Phosphatidate cytidylyltransferase</fullName>
        <ecNumber evidence="6 18">2.7.7.41</ecNumber>
    </recommendedName>
</protein>
<evidence type="ECO:0000256" key="9">
    <source>
        <dbReference type="ARBA" id="ARBA00022516"/>
    </source>
</evidence>
<evidence type="ECO:0000256" key="12">
    <source>
        <dbReference type="ARBA" id="ARBA00022695"/>
    </source>
</evidence>
<evidence type="ECO:0000313" key="20">
    <source>
        <dbReference type="EMBL" id="AXF55108.1"/>
    </source>
</evidence>
<keyword evidence="15 19" id="KW-0472">Membrane</keyword>
<comment type="pathway">
    <text evidence="4">Lipid metabolism.</text>
</comment>
<evidence type="ECO:0000256" key="19">
    <source>
        <dbReference type="SAM" id="Phobius"/>
    </source>
</evidence>
<sequence>MKQRVVTALLGLVIFLAPLVTGGSVFIALVTAMAIVGFIEMLRMRRLTIFSLPAFIGLLLSLCLLIAGPQTAFVSNETLLTSVMIAVWLLLLVTVFSANRYDVEKVAFVLFSALYVGFGLHFFLAARLEEGFTFVLFVLIAIWATDTGAYLFGRKFGKRPLWPKISPKKTVEGAMGGFLLAFATSFIFASFWPPFASLWATFFAVLVISVAGQCGDLVESAIKRYYNVKDSGKILPGHGGILDRFDSLIFVFPVLYVLMI</sequence>
<dbReference type="InterPro" id="IPR000374">
    <property type="entry name" value="PC_trans"/>
</dbReference>
<dbReference type="UniPathway" id="UPA00557">
    <property type="reaction ID" value="UER00614"/>
</dbReference>
<feature type="transmembrane region" description="Helical" evidence="19">
    <location>
        <begin position="106"/>
        <end position="126"/>
    </location>
</feature>
<accession>A0A345BVX7</accession>
<dbReference type="GO" id="GO:0004605">
    <property type="term" value="F:phosphatidate cytidylyltransferase activity"/>
    <property type="evidence" value="ECO:0007669"/>
    <property type="project" value="UniProtKB-EC"/>
</dbReference>
<evidence type="ECO:0000256" key="16">
    <source>
        <dbReference type="ARBA" id="ARBA00023209"/>
    </source>
</evidence>
<organism evidence="20 21">
    <name type="scientific">Salicibibacter kimchii</name>
    <dbReference type="NCBI Taxonomy" id="2099786"/>
    <lineage>
        <taxon>Bacteria</taxon>
        <taxon>Bacillati</taxon>
        <taxon>Bacillota</taxon>
        <taxon>Bacilli</taxon>
        <taxon>Bacillales</taxon>
        <taxon>Bacillaceae</taxon>
        <taxon>Salicibibacter</taxon>
    </lineage>
</organism>
<evidence type="ECO:0000256" key="15">
    <source>
        <dbReference type="ARBA" id="ARBA00023136"/>
    </source>
</evidence>
<keyword evidence="11 18" id="KW-0812">Transmembrane</keyword>
<keyword evidence="14" id="KW-0443">Lipid metabolism</keyword>
<gene>
    <name evidence="20" type="ORF">DT065_03125</name>
</gene>
<dbReference type="PANTHER" id="PTHR46382">
    <property type="entry name" value="PHOSPHATIDATE CYTIDYLYLTRANSFERASE"/>
    <property type="match status" value="1"/>
</dbReference>
<feature type="transmembrane region" description="Helical" evidence="19">
    <location>
        <begin position="47"/>
        <end position="67"/>
    </location>
</feature>
<dbReference type="GO" id="GO:0005886">
    <property type="term" value="C:plasma membrane"/>
    <property type="evidence" value="ECO:0007669"/>
    <property type="project" value="UniProtKB-SubCell"/>
</dbReference>
<comment type="similarity">
    <text evidence="5 18">Belongs to the CDS family.</text>
</comment>
<dbReference type="GO" id="GO:0016024">
    <property type="term" value="P:CDP-diacylglycerol biosynthetic process"/>
    <property type="evidence" value="ECO:0007669"/>
    <property type="project" value="UniProtKB-UniPathway"/>
</dbReference>
<evidence type="ECO:0000256" key="17">
    <source>
        <dbReference type="ARBA" id="ARBA00023264"/>
    </source>
</evidence>
<evidence type="ECO:0000256" key="13">
    <source>
        <dbReference type="ARBA" id="ARBA00022989"/>
    </source>
</evidence>
<dbReference type="EMBL" id="CP031092">
    <property type="protein sequence ID" value="AXF55108.1"/>
    <property type="molecule type" value="Genomic_DNA"/>
</dbReference>
<keyword evidence="13 19" id="KW-1133">Transmembrane helix</keyword>
<feature type="transmembrane region" description="Helical" evidence="19">
    <location>
        <begin position="79"/>
        <end position="99"/>
    </location>
</feature>
<feature type="transmembrane region" description="Helical" evidence="19">
    <location>
        <begin position="6"/>
        <end position="35"/>
    </location>
</feature>
<evidence type="ECO:0000256" key="4">
    <source>
        <dbReference type="ARBA" id="ARBA00005189"/>
    </source>
</evidence>
<evidence type="ECO:0000256" key="18">
    <source>
        <dbReference type="RuleBase" id="RU003938"/>
    </source>
</evidence>
<keyword evidence="16" id="KW-0594">Phospholipid biosynthesis</keyword>
<keyword evidence="21" id="KW-1185">Reference proteome</keyword>
<name>A0A345BVX7_9BACI</name>
<feature type="transmembrane region" description="Helical" evidence="19">
    <location>
        <begin position="132"/>
        <end position="152"/>
    </location>
</feature>
<dbReference type="AlphaFoldDB" id="A0A345BVX7"/>
<keyword evidence="8" id="KW-1003">Cell membrane</keyword>
<reference evidence="20 21" key="1">
    <citation type="journal article" date="2018" name="J. Microbiol.">
        <title>Salicibibacter kimchii gen. nov., sp. nov., a moderately halophilic and alkalitolerant bacterium in the family Bacillaceae, isolated from kimchi.</title>
        <authorList>
            <person name="Jang J.Y."/>
            <person name="Oh Y.J."/>
            <person name="Lim S.K."/>
            <person name="Park H.K."/>
            <person name="Lee C."/>
            <person name="Kim J.Y."/>
            <person name="Lee M.A."/>
            <person name="Choi H.J."/>
        </authorList>
    </citation>
    <scope>NUCLEOTIDE SEQUENCE [LARGE SCALE GENOMIC DNA]</scope>
    <source>
        <strain evidence="20 21">NKC1-1</strain>
    </source>
</reference>
<dbReference type="OrthoDB" id="9799199at2"/>
<dbReference type="RefSeq" id="WP_114370799.1">
    <property type="nucleotide sequence ID" value="NZ_CP031092.1"/>
</dbReference>
<evidence type="ECO:0000313" key="21">
    <source>
        <dbReference type="Proteomes" id="UP000252100"/>
    </source>
</evidence>
<keyword evidence="9" id="KW-0444">Lipid biosynthesis</keyword>
<proteinExistence type="inferred from homology"/>
<evidence type="ECO:0000256" key="1">
    <source>
        <dbReference type="ARBA" id="ARBA00001698"/>
    </source>
</evidence>
<evidence type="ECO:0000256" key="10">
    <source>
        <dbReference type="ARBA" id="ARBA00022679"/>
    </source>
</evidence>
<feature type="transmembrane region" description="Helical" evidence="19">
    <location>
        <begin position="173"/>
        <end position="192"/>
    </location>
</feature>
<keyword evidence="10 18" id="KW-0808">Transferase</keyword>
<evidence type="ECO:0000256" key="8">
    <source>
        <dbReference type="ARBA" id="ARBA00022475"/>
    </source>
</evidence>
<dbReference type="Pfam" id="PF01148">
    <property type="entry name" value="CTP_transf_1"/>
    <property type="match status" value="1"/>
</dbReference>
<evidence type="ECO:0000256" key="3">
    <source>
        <dbReference type="ARBA" id="ARBA00005119"/>
    </source>
</evidence>
<dbReference type="PANTHER" id="PTHR46382:SF1">
    <property type="entry name" value="PHOSPHATIDATE CYTIDYLYLTRANSFERASE"/>
    <property type="match status" value="1"/>
</dbReference>
<dbReference type="Proteomes" id="UP000252100">
    <property type="component" value="Chromosome"/>
</dbReference>
<feature type="transmembrane region" description="Helical" evidence="19">
    <location>
        <begin position="198"/>
        <end position="218"/>
    </location>
</feature>
<keyword evidence="17" id="KW-1208">Phospholipid metabolism</keyword>
<dbReference type="EC" id="2.7.7.41" evidence="6 18"/>
<keyword evidence="12 18" id="KW-0548">Nucleotidyltransferase</keyword>
<evidence type="ECO:0000256" key="7">
    <source>
        <dbReference type="ARBA" id="ARBA00019373"/>
    </source>
</evidence>
<evidence type="ECO:0000256" key="11">
    <source>
        <dbReference type="ARBA" id="ARBA00022692"/>
    </source>
</evidence>
<evidence type="ECO:0000256" key="2">
    <source>
        <dbReference type="ARBA" id="ARBA00004651"/>
    </source>
</evidence>
<evidence type="ECO:0000256" key="14">
    <source>
        <dbReference type="ARBA" id="ARBA00023098"/>
    </source>
</evidence>
<dbReference type="KEGG" id="rue:DT065_03125"/>
<comment type="catalytic activity">
    <reaction evidence="1 18">
        <text>a 1,2-diacyl-sn-glycero-3-phosphate + CTP + H(+) = a CDP-1,2-diacyl-sn-glycerol + diphosphate</text>
        <dbReference type="Rhea" id="RHEA:16229"/>
        <dbReference type="ChEBI" id="CHEBI:15378"/>
        <dbReference type="ChEBI" id="CHEBI:33019"/>
        <dbReference type="ChEBI" id="CHEBI:37563"/>
        <dbReference type="ChEBI" id="CHEBI:58332"/>
        <dbReference type="ChEBI" id="CHEBI:58608"/>
        <dbReference type="EC" id="2.7.7.41"/>
    </reaction>
</comment>
<evidence type="ECO:0000256" key="5">
    <source>
        <dbReference type="ARBA" id="ARBA00010185"/>
    </source>
</evidence>